<feature type="signal peptide" evidence="2">
    <location>
        <begin position="1"/>
        <end position="20"/>
    </location>
</feature>
<protein>
    <submittedName>
        <fullName evidence="3">Uncharacterized protein</fullName>
    </submittedName>
</protein>
<organism evidence="3 4">
    <name type="scientific">Pseudomonas syringae</name>
    <dbReference type="NCBI Taxonomy" id="317"/>
    <lineage>
        <taxon>Bacteria</taxon>
        <taxon>Pseudomonadati</taxon>
        <taxon>Pseudomonadota</taxon>
        <taxon>Gammaproteobacteria</taxon>
        <taxon>Pseudomonadales</taxon>
        <taxon>Pseudomonadaceae</taxon>
        <taxon>Pseudomonas</taxon>
    </lineage>
</organism>
<feature type="chain" id="PRO_5043792148" evidence="2">
    <location>
        <begin position="21"/>
        <end position="193"/>
    </location>
</feature>
<evidence type="ECO:0000313" key="4">
    <source>
        <dbReference type="Proteomes" id="UP000238095"/>
    </source>
</evidence>
<evidence type="ECO:0000313" key="3">
    <source>
        <dbReference type="EMBL" id="SOS41628.1"/>
    </source>
</evidence>
<dbReference type="NCBIfam" id="TIGR03748">
    <property type="entry name" value="conj_PilL"/>
    <property type="match status" value="1"/>
</dbReference>
<dbReference type="Proteomes" id="UP000238095">
    <property type="component" value="Chromosome 1"/>
</dbReference>
<evidence type="ECO:0000256" key="1">
    <source>
        <dbReference type="SAM" id="MobiDB-lite"/>
    </source>
</evidence>
<name>A0A2K4X0K4_PSESX</name>
<accession>A0A2K4X0K4</accession>
<dbReference type="EMBL" id="LT963409">
    <property type="protein sequence ID" value="SOS41628.1"/>
    <property type="molecule type" value="Genomic_DNA"/>
</dbReference>
<dbReference type="InterPro" id="IPR022260">
    <property type="entry name" value="Integr_conj_element_PilL"/>
</dbReference>
<feature type="region of interest" description="Disordered" evidence="1">
    <location>
        <begin position="168"/>
        <end position="193"/>
    </location>
</feature>
<keyword evidence="2" id="KW-0732">Signal</keyword>
<dbReference type="AlphaFoldDB" id="A0A2K4X0K4"/>
<proteinExistence type="predicted"/>
<evidence type="ECO:0000256" key="2">
    <source>
        <dbReference type="SAM" id="SignalP"/>
    </source>
</evidence>
<sequence>MIKQLSTLSILALCAGCTSVADKPAGPAFDSSQNPELLSPDLYSNGAKAGQEPTVRYGRYALVNTAPQAEQRDLMAQIIDVSIPPNMHPSVQDAMQYVLSRSGYTLCPPTTNHVNILFTRPLPSAQYKLGPMSLRNTLQVLAGPAWQVKVNEVTRGVCFVLRPGYQLPETPKPAEDSPTQQKSSPVPAYQGKL</sequence>
<reference evidence="3 4" key="1">
    <citation type="submission" date="2017-11" db="EMBL/GenBank/DDBJ databases">
        <authorList>
            <person name="Han C.G."/>
        </authorList>
    </citation>
    <scope>NUCLEOTIDE SEQUENCE [LARGE SCALE GENOMIC DNA]</scope>
    <source>
        <strain evidence="3">CFBP3840</strain>
    </source>
</reference>
<gene>
    <name evidence="3" type="ORF">CFBP3840_04612</name>
</gene>